<dbReference type="STRING" id="28094.SAMN06295900_112115"/>
<evidence type="ECO:0000313" key="2">
    <source>
        <dbReference type="EMBL" id="SMF60444.1"/>
    </source>
</evidence>
<dbReference type="GO" id="GO:0004527">
    <property type="term" value="F:exonuclease activity"/>
    <property type="evidence" value="ECO:0007669"/>
    <property type="project" value="UniProtKB-KW"/>
</dbReference>
<reference evidence="3" key="1">
    <citation type="submission" date="2017-04" db="EMBL/GenBank/DDBJ databases">
        <authorList>
            <person name="Varghese N."/>
            <person name="Submissions S."/>
        </authorList>
    </citation>
    <scope>NUCLEOTIDE SEQUENCE [LARGE SCALE GENOMIC DNA]</scope>
    <source>
        <strain evidence="3">Ballard 720</strain>
    </source>
</reference>
<accession>A0A1X7FXH2</accession>
<dbReference type="PANTHER" id="PTHR14859:SF0">
    <property type="entry name" value="ENDONUCLEASE_EXONUCLEASE_PHOSPHATASE FAMILY PROTEIN, EXPRESSED"/>
    <property type="match status" value="1"/>
</dbReference>
<keyword evidence="2" id="KW-0378">Hydrolase</keyword>
<name>A0A1X7FXH2_TRICW</name>
<dbReference type="SUPFAM" id="SSF56219">
    <property type="entry name" value="DNase I-like"/>
    <property type="match status" value="1"/>
</dbReference>
<protein>
    <submittedName>
        <fullName evidence="2">Metal-dependent hydrolase, endonuclease/exonuclease/phosphatase family</fullName>
    </submittedName>
</protein>
<dbReference type="PANTHER" id="PTHR14859">
    <property type="entry name" value="CALCOFLUOR WHITE HYPERSENSITIVE PROTEIN PRECURSOR"/>
    <property type="match status" value="1"/>
</dbReference>
<dbReference type="InterPro" id="IPR005135">
    <property type="entry name" value="Endo/exonuclease/phosphatase"/>
</dbReference>
<keyword evidence="2" id="KW-0540">Nuclease</keyword>
<dbReference type="Pfam" id="PF03372">
    <property type="entry name" value="Exo_endo_phos"/>
    <property type="match status" value="1"/>
</dbReference>
<dbReference type="InterPro" id="IPR051916">
    <property type="entry name" value="GPI-anchor_lipid_remodeler"/>
</dbReference>
<dbReference type="InterPro" id="IPR036691">
    <property type="entry name" value="Endo/exonu/phosph_ase_sf"/>
</dbReference>
<sequence length="284" mass="31259">MRLLSWNIQWGRDAGGSVDLARTVAEARRLSDFDVLALQEITRGFDTLPGRPSGDQFAELSAALPGFTVLDAVGADLPPPLPGKPRRQFGNALATRLPVRRVIRHSLPWPADAKAPSMPRVALEAEIERAAGALRVIVTHLEYYSEIQRLAQVDELRRVHREAVDHARHPAPAEPSAGPFAASDRPPSAIVCGDFNCDFGSPAYQRFVEPIDDAPSFIEAWTALHPGCKRPPTAGVYDQAQWSEGPLSCDFVFVTDNLRDRLVRCEIDPHTQASDHQPILIELD</sequence>
<dbReference type="Proteomes" id="UP000192911">
    <property type="component" value="Unassembled WGS sequence"/>
</dbReference>
<evidence type="ECO:0000259" key="1">
    <source>
        <dbReference type="Pfam" id="PF03372"/>
    </source>
</evidence>
<evidence type="ECO:0000313" key="3">
    <source>
        <dbReference type="Proteomes" id="UP000192911"/>
    </source>
</evidence>
<gene>
    <name evidence="2" type="ORF">SAMN06295900_112115</name>
</gene>
<dbReference type="RefSeq" id="WP_085229194.1">
    <property type="nucleotide sequence ID" value="NZ_BSQD01000012.1"/>
</dbReference>
<dbReference type="Gene3D" id="3.60.10.10">
    <property type="entry name" value="Endonuclease/exonuclease/phosphatase"/>
    <property type="match status" value="1"/>
</dbReference>
<dbReference type="AlphaFoldDB" id="A0A1X7FXH2"/>
<dbReference type="GO" id="GO:0004519">
    <property type="term" value="F:endonuclease activity"/>
    <property type="evidence" value="ECO:0007669"/>
    <property type="project" value="UniProtKB-KW"/>
</dbReference>
<dbReference type="OrthoDB" id="5294090at2"/>
<dbReference type="GO" id="GO:0016020">
    <property type="term" value="C:membrane"/>
    <property type="evidence" value="ECO:0007669"/>
    <property type="project" value="GOC"/>
</dbReference>
<dbReference type="GO" id="GO:0006506">
    <property type="term" value="P:GPI anchor biosynthetic process"/>
    <property type="evidence" value="ECO:0007669"/>
    <property type="project" value="TreeGrafter"/>
</dbReference>
<proteinExistence type="predicted"/>
<dbReference type="GeneID" id="95551983"/>
<keyword evidence="2" id="KW-0255">Endonuclease</keyword>
<keyword evidence="3" id="KW-1185">Reference proteome</keyword>
<dbReference type="EMBL" id="FXAH01000012">
    <property type="protein sequence ID" value="SMF60444.1"/>
    <property type="molecule type" value="Genomic_DNA"/>
</dbReference>
<keyword evidence="2" id="KW-0269">Exonuclease</keyword>
<organism evidence="2 3">
    <name type="scientific">Trinickia caryophylli</name>
    <name type="common">Paraburkholderia caryophylli</name>
    <dbReference type="NCBI Taxonomy" id="28094"/>
    <lineage>
        <taxon>Bacteria</taxon>
        <taxon>Pseudomonadati</taxon>
        <taxon>Pseudomonadota</taxon>
        <taxon>Betaproteobacteria</taxon>
        <taxon>Burkholderiales</taxon>
        <taxon>Burkholderiaceae</taxon>
        <taxon>Trinickia</taxon>
    </lineage>
</organism>
<feature type="domain" description="Endonuclease/exonuclease/phosphatase" evidence="1">
    <location>
        <begin position="4"/>
        <end position="276"/>
    </location>
</feature>